<feature type="coiled-coil region" evidence="15">
    <location>
        <begin position="218"/>
        <end position="245"/>
    </location>
</feature>
<dbReference type="InterPro" id="IPR014017">
    <property type="entry name" value="DNA_helicase_UvrD-like_C"/>
</dbReference>
<dbReference type="PANTHER" id="PTHR11070:SF67">
    <property type="entry name" value="DNA 3'-5' HELICASE"/>
    <property type="match status" value="1"/>
</dbReference>
<keyword evidence="19" id="KW-1185">Reference proteome</keyword>
<proteinExistence type="predicted"/>
<dbReference type="PROSITE" id="PS51198">
    <property type="entry name" value="UVRD_HELICASE_ATP_BIND"/>
    <property type="match status" value="1"/>
</dbReference>
<dbReference type="AlphaFoldDB" id="A0A1G8G919"/>
<dbReference type="GO" id="GO:0005524">
    <property type="term" value="F:ATP binding"/>
    <property type="evidence" value="ECO:0007669"/>
    <property type="project" value="UniProtKB-UniRule"/>
</dbReference>
<keyword evidence="6 18" id="KW-0269">Exonuclease</keyword>
<evidence type="ECO:0000256" key="10">
    <source>
        <dbReference type="ARBA" id="ARBA00023235"/>
    </source>
</evidence>
<comment type="catalytic activity">
    <reaction evidence="13">
        <text>ATP + H2O = ADP + phosphate + H(+)</text>
        <dbReference type="Rhea" id="RHEA:13065"/>
        <dbReference type="ChEBI" id="CHEBI:15377"/>
        <dbReference type="ChEBI" id="CHEBI:15378"/>
        <dbReference type="ChEBI" id="CHEBI:30616"/>
        <dbReference type="ChEBI" id="CHEBI:43474"/>
        <dbReference type="ChEBI" id="CHEBI:456216"/>
        <dbReference type="EC" id="5.6.2.4"/>
    </reaction>
</comment>
<dbReference type="GO" id="GO:0000725">
    <property type="term" value="P:recombinational repair"/>
    <property type="evidence" value="ECO:0007669"/>
    <property type="project" value="TreeGrafter"/>
</dbReference>
<evidence type="ECO:0000256" key="3">
    <source>
        <dbReference type="ARBA" id="ARBA00022763"/>
    </source>
</evidence>
<dbReference type="Gene3D" id="3.90.320.10">
    <property type="match status" value="1"/>
</dbReference>
<dbReference type="Pfam" id="PF13361">
    <property type="entry name" value="UvrD_C"/>
    <property type="match status" value="2"/>
</dbReference>
<evidence type="ECO:0000256" key="9">
    <source>
        <dbReference type="ARBA" id="ARBA00023204"/>
    </source>
</evidence>
<dbReference type="PROSITE" id="PS51217">
    <property type="entry name" value="UVRD_HELICASE_CTER"/>
    <property type="match status" value="1"/>
</dbReference>
<comment type="catalytic activity">
    <reaction evidence="11">
        <text>Couples ATP hydrolysis with the unwinding of duplex DNA by translocating in the 3'-5' direction.</text>
        <dbReference type="EC" id="5.6.2.4"/>
    </reaction>
</comment>
<dbReference type="SUPFAM" id="SSF52540">
    <property type="entry name" value="P-loop containing nucleoside triphosphate hydrolases"/>
    <property type="match status" value="1"/>
</dbReference>
<dbReference type="GO" id="GO:0004527">
    <property type="term" value="F:exonuclease activity"/>
    <property type="evidence" value="ECO:0007669"/>
    <property type="project" value="UniProtKB-KW"/>
</dbReference>
<dbReference type="PANTHER" id="PTHR11070">
    <property type="entry name" value="UVRD / RECB / PCRA DNA HELICASE FAMILY MEMBER"/>
    <property type="match status" value="1"/>
</dbReference>
<dbReference type="Gene3D" id="1.10.3170.10">
    <property type="entry name" value="Recbcd, chain B, domain 2"/>
    <property type="match status" value="1"/>
</dbReference>
<dbReference type="Gene3D" id="3.40.50.300">
    <property type="entry name" value="P-loop containing nucleotide triphosphate hydrolases"/>
    <property type="match status" value="3"/>
</dbReference>
<evidence type="ECO:0000256" key="2">
    <source>
        <dbReference type="ARBA" id="ARBA00022741"/>
    </source>
</evidence>
<keyword evidence="15" id="KW-0175">Coiled coil</keyword>
<dbReference type="GO" id="GO:0003677">
    <property type="term" value="F:DNA binding"/>
    <property type="evidence" value="ECO:0007669"/>
    <property type="project" value="UniProtKB-KW"/>
</dbReference>
<name>A0A1G8G919_9FLAO</name>
<evidence type="ECO:0000259" key="16">
    <source>
        <dbReference type="PROSITE" id="PS51198"/>
    </source>
</evidence>
<dbReference type="Pfam" id="PF00580">
    <property type="entry name" value="UvrD-helicase"/>
    <property type="match status" value="1"/>
</dbReference>
<dbReference type="InterPro" id="IPR011604">
    <property type="entry name" value="PDDEXK-like_dom_sf"/>
</dbReference>
<sequence length="1056" mass="121546">MLNEFIMSDKPSFSIYNASAGSGKTHTLVKEYLKILLLDRQDDAYKKILAITFTNKAVAEMKTRVVSCLNGFSQEIVPEKYIGMFDQVLEETGLKADFVKAKSGRIIKSIIHNYASFDISTIDKFTHKVIRSFAFDLELPMSFEVSLDSDELLQEAVDAVISKAGIDLELTDLLVDFSIDKADNDKSWDISKELKDVGALLLNENNREEIALFSEKTLEDFVKVRDFLRQEIKRITEETKELGQSILDLIETKGIDKTSFSGQYFVKNVERVVLDTVGETKRYHEFDEVKIKKGAKDTELIEAYVGDFLKILEKVYSKYAKRAFYQAFLKNLTPLSLLNTLGLEMDKIQEEKNILSITQFNAIIHEEIQNQPAPFIYERLGERYHHFFIDEFQDTSEMQWQNLVPLIDNALAGEDLTGTKGSLMIVGDPKQSIYRWRGGKAEQFIALSKDENPFSNPDKQTVNLGKNYRSYAEVINFNNDLFKDISRNFLNEDYKDLYESNSYQEVNSKSGGYVSIEFLEKEKNIEDESVEKDEQYAKATLDTIHDILEQGFDLKDIVILTRKRNHGVVLANYLTENGIDILSSDSLLINNASEVRLIINVLRYLKNDKDLEAKMMLLYYVASKKNLGETKHDFIKEGLVINDEEEFAGWLNSQLIPISFNTCRAKSLYDAVEAIVHAFMPEKSTNSYVLYFLDLVLEKSLKSQFGISDFIDYWITNYQKFSIPTPEGRNAVQIMTIHKSKGLEFPVVIFPFAEEDYSRPSRDKLWIDIDSEEDNIAFPKALVDSKKEVVEYGHLAQELYERKEQEMLLDNVNVLYVALTRAEEQLYVISYKNVSTKGEFKNNLSKFFLDFLFSKGVYNDVDLKYSFGEPKRLSIPQDKIEGEDSRLIMPVKEILNFDAIKIAQREALMWDSTNLQAIEYGNLVHNLMSFVSSYKDVDKVVQQGLENGLIQETQKEGFYKIITSIVSHPALTDFFLEDNIVYNERVIIEQSKRNTIPDRVVVRGKEAMVLDYKTGKEEEKYKQQVNAYAKSLEEMGYNVVKKVLLYTGEDLKIIHL</sequence>
<evidence type="ECO:0000256" key="4">
    <source>
        <dbReference type="ARBA" id="ARBA00022801"/>
    </source>
</evidence>
<evidence type="ECO:0000256" key="13">
    <source>
        <dbReference type="ARBA" id="ARBA00048988"/>
    </source>
</evidence>
<dbReference type="GO" id="GO:0016887">
    <property type="term" value="F:ATP hydrolysis activity"/>
    <property type="evidence" value="ECO:0007669"/>
    <property type="project" value="RHEA"/>
</dbReference>
<dbReference type="EMBL" id="FNDQ01000024">
    <property type="protein sequence ID" value="SDH90863.1"/>
    <property type="molecule type" value="Genomic_DNA"/>
</dbReference>
<dbReference type="STRING" id="702745.SAMN05421818_1243"/>
<dbReference type="InterPro" id="IPR014016">
    <property type="entry name" value="UvrD-like_ATP-bd"/>
</dbReference>
<dbReference type="GO" id="GO:0005829">
    <property type="term" value="C:cytosol"/>
    <property type="evidence" value="ECO:0007669"/>
    <property type="project" value="TreeGrafter"/>
</dbReference>
<evidence type="ECO:0000313" key="19">
    <source>
        <dbReference type="Proteomes" id="UP000243588"/>
    </source>
</evidence>
<evidence type="ECO:0000256" key="12">
    <source>
        <dbReference type="ARBA" id="ARBA00034808"/>
    </source>
</evidence>
<evidence type="ECO:0000259" key="17">
    <source>
        <dbReference type="PROSITE" id="PS51217"/>
    </source>
</evidence>
<dbReference type="Proteomes" id="UP000243588">
    <property type="component" value="Unassembled WGS sequence"/>
</dbReference>
<feature type="domain" description="UvrD-like helicase C-terminal" evidence="17">
    <location>
        <begin position="494"/>
        <end position="742"/>
    </location>
</feature>
<keyword evidence="8" id="KW-0238">DNA-binding</keyword>
<feature type="domain" description="UvrD-like helicase ATP-binding" evidence="16">
    <location>
        <begin position="1"/>
        <end position="471"/>
    </location>
</feature>
<keyword evidence="5 14" id="KW-0347">Helicase</keyword>
<reference evidence="19" key="1">
    <citation type="submission" date="2016-10" db="EMBL/GenBank/DDBJ databases">
        <authorList>
            <person name="Varghese N."/>
            <person name="Submissions S."/>
        </authorList>
    </citation>
    <scope>NUCLEOTIDE SEQUENCE [LARGE SCALE GENOMIC DNA]</scope>
    <source>
        <strain evidence="19">DSM 23313</strain>
    </source>
</reference>
<evidence type="ECO:0000313" key="18">
    <source>
        <dbReference type="EMBL" id="SDH90863.1"/>
    </source>
</evidence>
<keyword evidence="2 14" id="KW-0547">Nucleotide-binding</keyword>
<gene>
    <name evidence="18" type="ORF">SAMN05421818_1243</name>
</gene>
<evidence type="ECO:0000256" key="7">
    <source>
        <dbReference type="ARBA" id="ARBA00022840"/>
    </source>
</evidence>
<organism evidence="18 19">
    <name type="scientific">Myroides phaeus</name>
    <dbReference type="NCBI Taxonomy" id="702745"/>
    <lineage>
        <taxon>Bacteria</taxon>
        <taxon>Pseudomonadati</taxon>
        <taxon>Bacteroidota</taxon>
        <taxon>Flavobacteriia</taxon>
        <taxon>Flavobacteriales</taxon>
        <taxon>Flavobacteriaceae</taxon>
        <taxon>Myroides</taxon>
    </lineage>
</organism>
<evidence type="ECO:0000256" key="8">
    <source>
        <dbReference type="ARBA" id="ARBA00023125"/>
    </source>
</evidence>
<evidence type="ECO:0000256" key="5">
    <source>
        <dbReference type="ARBA" id="ARBA00022806"/>
    </source>
</evidence>
<keyword evidence="3" id="KW-0227">DNA damage</keyword>
<dbReference type="EC" id="5.6.2.4" evidence="12"/>
<accession>A0A1G8G919</accession>
<keyword evidence="9" id="KW-0234">DNA repair</keyword>
<evidence type="ECO:0000256" key="11">
    <source>
        <dbReference type="ARBA" id="ARBA00034617"/>
    </source>
</evidence>
<evidence type="ECO:0000256" key="14">
    <source>
        <dbReference type="PROSITE-ProRule" id="PRU00560"/>
    </source>
</evidence>
<evidence type="ECO:0000256" key="1">
    <source>
        <dbReference type="ARBA" id="ARBA00022722"/>
    </source>
</evidence>
<evidence type="ECO:0000256" key="15">
    <source>
        <dbReference type="SAM" id="Coils"/>
    </source>
</evidence>
<dbReference type="InterPro" id="IPR000212">
    <property type="entry name" value="DNA_helicase_UvrD/REP"/>
</dbReference>
<protein>
    <recommendedName>
        <fullName evidence="12">DNA 3'-5' helicase</fullName>
        <ecNumber evidence="12">5.6.2.4</ecNumber>
    </recommendedName>
</protein>
<keyword evidence="4 14" id="KW-0378">Hydrolase</keyword>
<evidence type="ECO:0000256" key="6">
    <source>
        <dbReference type="ARBA" id="ARBA00022839"/>
    </source>
</evidence>
<keyword evidence="7 14" id="KW-0067">ATP-binding</keyword>
<keyword evidence="1" id="KW-0540">Nuclease</keyword>
<feature type="binding site" evidence="14">
    <location>
        <begin position="18"/>
        <end position="25"/>
    </location>
    <ligand>
        <name>ATP</name>
        <dbReference type="ChEBI" id="CHEBI:30616"/>
    </ligand>
</feature>
<dbReference type="InterPro" id="IPR027417">
    <property type="entry name" value="P-loop_NTPase"/>
</dbReference>
<keyword evidence="10" id="KW-0413">Isomerase</keyword>
<dbReference type="GO" id="GO:0043138">
    <property type="term" value="F:3'-5' DNA helicase activity"/>
    <property type="evidence" value="ECO:0007669"/>
    <property type="project" value="UniProtKB-EC"/>
</dbReference>